<evidence type="ECO:0000313" key="2">
    <source>
        <dbReference type="Proteomes" id="UP000028493"/>
    </source>
</evidence>
<protein>
    <submittedName>
        <fullName evidence="1">Uncharacterized protein</fullName>
    </submittedName>
</protein>
<reference evidence="1" key="1">
    <citation type="submission" date="2013-07" db="EMBL/GenBank/DDBJ databases">
        <title>Sub-species coevolution in mutualistic symbiosis.</title>
        <authorList>
            <person name="Murfin K."/>
            <person name="Klassen J."/>
            <person name="Lee M."/>
            <person name="Forst S."/>
            <person name="Stock P."/>
            <person name="Goodrich-Blair H."/>
        </authorList>
    </citation>
    <scope>NUCLEOTIDE SEQUENCE [LARGE SCALE GENOMIC DNA]</scope>
    <source>
        <strain evidence="1">Kraussei Becker Underwood</strain>
    </source>
</reference>
<dbReference type="Proteomes" id="UP000028493">
    <property type="component" value="Unassembled WGS sequence"/>
</dbReference>
<evidence type="ECO:0000313" key="1">
    <source>
        <dbReference type="EMBL" id="CDH23396.1"/>
    </source>
</evidence>
<organism evidence="1 2">
    <name type="scientific">Xenorhabdus bovienii str. kraussei Becker Underwood</name>
    <dbReference type="NCBI Taxonomy" id="1398204"/>
    <lineage>
        <taxon>Bacteria</taxon>
        <taxon>Pseudomonadati</taxon>
        <taxon>Pseudomonadota</taxon>
        <taxon>Gammaproteobacteria</taxon>
        <taxon>Enterobacterales</taxon>
        <taxon>Morganellaceae</taxon>
        <taxon>Xenorhabdus</taxon>
    </lineage>
</organism>
<accession>A0A077PRJ9</accession>
<name>A0A077PRJ9_XENBV</name>
<gene>
    <name evidence="1" type="ORF">XBKB1_1770003</name>
</gene>
<dbReference type="EMBL" id="CBSZ010000087">
    <property type="protein sequence ID" value="CDH23396.1"/>
    <property type="molecule type" value="Genomic_DNA"/>
</dbReference>
<proteinExistence type="predicted"/>
<dbReference type="HOGENOM" id="CLU_3298800_0_0_6"/>
<dbReference type="AlphaFoldDB" id="A0A077PRJ9"/>
<comment type="caution">
    <text evidence="1">The sequence shown here is derived from an EMBL/GenBank/DDBJ whole genome shotgun (WGS) entry which is preliminary data.</text>
</comment>
<sequence length="40" mass="4976">MFIKILHIHFFTNMIKMGITPIFIYHYVDYIFLAQRNEKK</sequence>